<dbReference type="GO" id="GO:0016491">
    <property type="term" value="F:oxidoreductase activity"/>
    <property type="evidence" value="ECO:0007669"/>
    <property type="project" value="UniProtKB-KW"/>
</dbReference>
<evidence type="ECO:0000259" key="6">
    <source>
        <dbReference type="Pfam" id="PF00881"/>
    </source>
</evidence>
<dbReference type="CDD" id="cd02136">
    <property type="entry name" value="PnbA_NfnB-like"/>
    <property type="match status" value="1"/>
</dbReference>
<organism evidence="7">
    <name type="scientific">Schaalia odontolytica</name>
    <dbReference type="NCBI Taxonomy" id="1660"/>
    <lineage>
        <taxon>Bacteria</taxon>
        <taxon>Bacillati</taxon>
        <taxon>Actinomycetota</taxon>
        <taxon>Actinomycetes</taxon>
        <taxon>Actinomycetales</taxon>
        <taxon>Actinomycetaceae</taxon>
        <taxon>Schaalia</taxon>
    </lineage>
</organism>
<dbReference type="AlphaFoldDB" id="A0A6N2QWL9"/>
<reference evidence="7" key="1">
    <citation type="submission" date="2019-11" db="EMBL/GenBank/DDBJ databases">
        <authorList>
            <person name="Feng L."/>
        </authorList>
    </citation>
    <scope>NUCLEOTIDE SEQUENCE</scope>
    <source>
        <strain evidence="7">AodontolyticusLFYP35</strain>
    </source>
</reference>
<dbReference type="InterPro" id="IPR029479">
    <property type="entry name" value="Nitroreductase"/>
</dbReference>
<sequence>MTTDATDFAAPDFSALAASRRSIRAYTDQQIPRDILDAILKDATTAPSWSNTRAFRVALATGERADRLRKEYVRRFDQTLDIQHRKPFALAKTALRRELPDGDFPVWKPYPRELRPAQVEIAKCVYGAYGIERSDHEGRDAANRRNVTAFDAPVMGFVFVHEKMLPWSAMDAGLMLQTLFLSAKAHGVDSCAIGILSTWRGPVEQEFEIPQHYKLITGFCLGYADSEAPINHVNAPRPPIQLLEGK</sequence>
<evidence type="ECO:0000256" key="3">
    <source>
        <dbReference type="ARBA" id="ARBA00022630"/>
    </source>
</evidence>
<dbReference type="PANTHER" id="PTHR43673">
    <property type="entry name" value="NAD(P)H NITROREDUCTASE YDGI-RELATED"/>
    <property type="match status" value="1"/>
</dbReference>
<gene>
    <name evidence="7" type="ORF">AOLFYP35_00053</name>
</gene>
<evidence type="ECO:0000256" key="4">
    <source>
        <dbReference type="ARBA" id="ARBA00022643"/>
    </source>
</evidence>
<evidence type="ECO:0000313" key="7">
    <source>
        <dbReference type="EMBL" id="VYS72866.1"/>
    </source>
</evidence>
<keyword evidence="5" id="KW-0560">Oxidoreductase</keyword>
<dbReference type="Pfam" id="PF00881">
    <property type="entry name" value="Nitroreductase"/>
    <property type="match status" value="1"/>
</dbReference>
<evidence type="ECO:0000256" key="5">
    <source>
        <dbReference type="ARBA" id="ARBA00023002"/>
    </source>
</evidence>
<keyword evidence="3" id="KW-0285">Flavoprotein</keyword>
<keyword evidence="4" id="KW-0288">FMN</keyword>
<comment type="similarity">
    <text evidence="2">Belongs to the nitroreductase family.</text>
</comment>
<comment type="cofactor">
    <cofactor evidence="1">
        <name>FMN</name>
        <dbReference type="ChEBI" id="CHEBI:58210"/>
    </cofactor>
</comment>
<dbReference type="Gene3D" id="3.40.109.10">
    <property type="entry name" value="NADH Oxidase"/>
    <property type="match status" value="1"/>
</dbReference>
<dbReference type="InterPro" id="IPR000415">
    <property type="entry name" value="Nitroreductase-like"/>
</dbReference>
<accession>A0A6N2QWL9</accession>
<evidence type="ECO:0000256" key="2">
    <source>
        <dbReference type="ARBA" id="ARBA00007118"/>
    </source>
</evidence>
<dbReference type="SUPFAM" id="SSF55469">
    <property type="entry name" value="FMN-dependent nitroreductase-like"/>
    <property type="match status" value="1"/>
</dbReference>
<name>A0A6N2QWL9_9ACTO</name>
<feature type="domain" description="Nitroreductase" evidence="6">
    <location>
        <begin position="18"/>
        <end position="223"/>
    </location>
</feature>
<evidence type="ECO:0000256" key="1">
    <source>
        <dbReference type="ARBA" id="ARBA00001917"/>
    </source>
</evidence>
<protein>
    <submittedName>
        <fullName evidence="7">Nitroreductase A</fullName>
    </submittedName>
</protein>
<dbReference type="PANTHER" id="PTHR43673:SF2">
    <property type="entry name" value="NITROREDUCTASE"/>
    <property type="match status" value="1"/>
</dbReference>
<dbReference type="EMBL" id="CACRSM010000001">
    <property type="protein sequence ID" value="VYS72866.1"/>
    <property type="molecule type" value="Genomic_DNA"/>
</dbReference>
<proteinExistence type="inferred from homology"/>